<keyword evidence="2" id="KW-1133">Transmembrane helix</keyword>
<sequence length="72" mass="7854">MLLDETHFLAIPVSILFSAPLLTVMAMYDATMEVNGRNTSASSCDSNRNGIDSQRRQNGGYSSSTREHSGDQ</sequence>
<keyword evidence="4" id="KW-1185">Reference proteome</keyword>
<gene>
    <name evidence="3" type="ORF">TCLT_LOCUS8027</name>
</gene>
<dbReference type="AlphaFoldDB" id="A0A0N5D4X7"/>
<evidence type="ECO:0000313" key="3">
    <source>
        <dbReference type="EMBL" id="VDN05544.1"/>
    </source>
</evidence>
<dbReference type="Proteomes" id="UP000276776">
    <property type="component" value="Unassembled WGS sequence"/>
</dbReference>
<evidence type="ECO:0000313" key="5">
    <source>
        <dbReference type="WBParaSite" id="TCLT_0000803801-mRNA-1"/>
    </source>
</evidence>
<evidence type="ECO:0000256" key="1">
    <source>
        <dbReference type="SAM" id="MobiDB-lite"/>
    </source>
</evidence>
<dbReference type="WBParaSite" id="TCLT_0000803801-mRNA-1">
    <property type="protein sequence ID" value="TCLT_0000803801-mRNA-1"/>
    <property type="gene ID" value="TCLT_0000803801"/>
</dbReference>
<organism evidence="5">
    <name type="scientific">Thelazia callipaeda</name>
    <name type="common">Oriental eyeworm</name>
    <name type="synonym">Parasitic nematode</name>
    <dbReference type="NCBI Taxonomy" id="103827"/>
    <lineage>
        <taxon>Eukaryota</taxon>
        <taxon>Metazoa</taxon>
        <taxon>Ecdysozoa</taxon>
        <taxon>Nematoda</taxon>
        <taxon>Chromadorea</taxon>
        <taxon>Rhabditida</taxon>
        <taxon>Spirurina</taxon>
        <taxon>Spiruromorpha</taxon>
        <taxon>Thelazioidea</taxon>
        <taxon>Thelaziidae</taxon>
        <taxon>Thelazia</taxon>
    </lineage>
</organism>
<evidence type="ECO:0000313" key="4">
    <source>
        <dbReference type="Proteomes" id="UP000276776"/>
    </source>
</evidence>
<name>A0A0N5D4X7_THECL</name>
<keyword evidence="2" id="KW-0472">Membrane</keyword>
<feature type="compositionally biased region" description="Polar residues" evidence="1">
    <location>
        <begin position="36"/>
        <end position="64"/>
    </location>
</feature>
<feature type="region of interest" description="Disordered" evidence="1">
    <location>
        <begin position="36"/>
        <end position="72"/>
    </location>
</feature>
<protein>
    <submittedName>
        <fullName evidence="5">Neur_chan_memb domain-containing protein</fullName>
    </submittedName>
</protein>
<proteinExistence type="predicted"/>
<keyword evidence="2" id="KW-0812">Transmembrane</keyword>
<dbReference type="EMBL" id="UYYF01004573">
    <property type="protein sequence ID" value="VDN05544.1"/>
    <property type="molecule type" value="Genomic_DNA"/>
</dbReference>
<reference evidence="5" key="1">
    <citation type="submission" date="2017-02" db="UniProtKB">
        <authorList>
            <consortium name="WormBaseParasite"/>
        </authorList>
    </citation>
    <scope>IDENTIFICATION</scope>
</reference>
<reference evidence="3 4" key="2">
    <citation type="submission" date="2018-11" db="EMBL/GenBank/DDBJ databases">
        <authorList>
            <consortium name="Pathogen Informatics"/>
        </authorList>
    </citation>
    <scope>NUCLEOTIDE SEQUENCE [LARGE SCALE GENOMIC DNA]</scope>
</reference>
<evidence type="ECO:0000256" key="2">
    <source>
        <dbReference type="SAM" id="Phobius"/>
    </source>
</evidence>
<accession>A0A0N5D4X7</accession>
<feature type="transmembrane region" description="Helical" evidence="2">
    <location>
        <begin position="6"/>
        <end position="28"/>
    </location>
</feature>